<dbReference type="OrthoDB" id="347465at2759"/>
<dbReference type="EMBL" id="HG719181">
    <property type="protein sequence ID" value="CDJ56969.1"/>
    <property type="molecule type" value="Genomic_DNA"/>
</dbReference>
<dbReference type="OMA" id="KCANTGN"/>
<keyword evidence="1" id="KW-0732">Signal</keyword>
<organism evidence="2 3">
    <name type="scientific">Eimeria maxima</name>
    <name type="common">Coccidian parasite</name>
    <dbReference type="NCBI Taxonomy" id="5804"/>
    <lineage>
        <taxon>Eukaryota</taxon>
        <taxon>Sar</taxon>
        <taxon>Alveolata</taxon>
        <taxon>Apicomplexa</taxon>
        <taxon>Conoidasida</taxon>
        <taxon>Coccidia</taxon>
        <taxon>Eucoccidiorida</taxon>
        <taxon>Eimeriorina</taxon>
        <taxon>Eimeriidae</taxon>
        <taxon>Eimeria</taxon>
    </lineage>
</organism>
<feature type="chain" id="PRO_5004673288" evidence="1">
    <location>
        <begin position="23"/>
        <end position="242"/>
    </location>
</feature>
<dbReference type="VEuPathDB" id="ToxoDB:EMWEY_00005480"/>
<proteinExistence type="predicted"/>
<protein>
    <submittedName>
        <fullName evidence="2">SAG family member</fullName>
    </submittedName>
</protein>
<dbReference type="AlphaFoldDB" id="U6M3E6"/>
<evidence type="ECO:0000256" key="1">
    <source>
        <dbReference type="SAM" id="SignalP"/>
    </source>
</evidence>
<dbReference type="InterPro" id="IPR021288">
    <property type="entry name" value="Surface_antigen"/>
</dbReference>
<accession>U6M3E6</accession>
<name>U6M3E6_EIMMA</name>
<evidence type="ECO:0000313" key="3">
    <source>
        <dbReference type="Proteomes" id="UP000030763"/>
    </source>
</evidence>
<dbReference type="GeneID" id="25334534"/>
<gene>
    <name evidence="2" type="ORF">EMWEY_00005480</name>
</gene>
<keyword evidence="3" id="KW-1185">Reference proteome</keyword>
<feature type="signal peptide" evidence="1">
    <location>
        <begin position="1"/>
        <end position="22"/>
    </location>
</feature>
<dbReference type="Proteomes" id="UP000030763">
    <property type="component" value="Unassembled WGS sequence"/>
</dbReference>
<sequence length="242" mass="25696">MAGLKFLALTAIAVFLLARGLPQEPLQTPPVERVDCSEAMNVARIGGNFVALEVQEDPTKQLPITTTTTLAPQNTKTAPGKPNQTYIDTVCSAMKSGTPISDATKPDGTFAYAVQQGEQVDCKAAVDYWKKAYSEFGDLPPAFTNYKTAPYNDANNVSLISLFNPKEDPTVDCAYFKCANTGNTAVELKALLCVTAPKALTAKAQPFTEDEWKRINTAINSGSAAVPTAIVVGAAALAALFL</sequence>
<reference evidence="2" key="1">
    <citation type="submission" date="2013-10" db="EMBL/GenBank/DDBJ databases">
        <title>Genomic analysis of the causative agents of coccidiosis in chickens.</title>
        <authorList>
            <person name="Reid A.J."/>
            <person name="Blake D."/>
            <person name="Billington K."/>
            <person name="Browne H."/>
            <person name="Dunn M."/>
            <person name="Hung S."/>
            <person name="Kawahara F."/>
            <person name="Miranda-Saavedra D."/>
            <person name="Mourier T."/>
            <person name="Nagra H."/>
            <person name="Otto T.D."/>
            <person name="Rawlings N."/>
            <person name="Sanchez A."/>
            <person name="Sanders M."/>
            <person name="Subramaniam C."/>
            <person name="Tay Y."/>
            <person name="Dear P."/>
            <person name="Doerig C."/>
            <person name="Gruber A."/>
            <person name="Parkinson J."/>
            <person name="Shirley M."/>
            <person name="Wan K.L."/>
            <person name="Berriman M."/>
            <person name="Tomley F."/>
            <person name="Pain A."/>
        </authorList>
    </citation>
    <scope>NUCLEOTIDE SEQUENCE [LARGE SCALE GENOMIC DNA]</scope>
    <source>
        <strain evidence="2">Weybridge</strain>
    </source>
</reference>
<dbReference type="RefSeq" id="XP_013333619.1">
    <property type="nucleotide sequence ID" value="XM_013478165.1"/>
</dbReference>
<dbReference type="Pfam" id="PF11054">
    <property type="entry name" value="Surface_antigen"/>
    <property type="match status" value="1"/>
</dbReference>
<evidence type="ECO:0000313" key="2">
    <source>
        <dbReference type="EMBL" id="CDJ56969.1"/>
    </source>
</evidence>
<reference evidence="2" key="2">
    <citation type="submission" date="2013-10" db="EMBL/GenBank/DDBJ databases">
        <authorList>
            <person name="Aslett M."/>
        </authorList>
    </citation>
    <scope>NUCLEOTIDE SEQUENCE [LARGE SCALE GENOMIC DNA]</scope>
    <source>
        <strain evidence="2">Weybridge</strain>
    </source>
</reference>